<proteinExistence type="predicted"/>
<sequence>MAQQQLLLLILVLLITSFTIVVAVNIFGERVAQSNRDAVRQDLLSGATSAQVVYTRPANIGGAGEDFTRVEDDLLPRLLAPITEIEPGVWGNENGIYEIVDVEESSFSIRGIPSGSDPALVLTVRFLEDNHEWIVSIADQDEES</sequence>
<dbReference type="RefSeq" id="WP_210510798.1">
    <property type="nucleotide sequence ID" value="NZ_JAFIDN010000003.1"/>
</dbReference>
<accession>A0A8J7RLJ2</accession>
<name>A0A8J7RLJ2_9BACT</name>
<evidence type="ECO:0000313" key="1">
    <source>
        <dbReference type="EMBL" id="MBP3191899.1"/>
    </source>
</evidence>
<comment type="caution">
    <text evidence="1">The sequence shown here is derived from an EMBL/GenBank/DDBJ whole genome shotgun (WGS) entry which is preliminary data.</text>
</comment>
<organism evidence="1 2">
    <name type="scientific">Natronogracilivirga saccharolytica</name>
    <dbReference type="NCBI Taxonomy" id="2812953"/>
    <lineage>
        <taxon>Bacteria</taxon>
        <taxon>Pseudomonadati</taxon>
        <taxon>Balneolota</taxon>
        <taxon>Balneolia</taxon>
        <taxon>Balneolales</taxon>
        <taxon>Cyclonatronaceae</taxon>
        <taxon>Natronogracilivirga</taxon>
    </lineage>
</organism>
<keyword evidence="2" id="KW-1185">Reference proteome</keyword>
<dbReference type="Proteomes" id="UP000673975">
    <property type="component" value="Unassembled WGS sequence"/>
</dbReference>
<protein>
    <submittedName>
        <fullName evidence="1">Uncharacterized protein</fullName>
    </submittedName>
</protein>
<reference evidence="1" key="1">
    <citation type="submission" date="2021-02" db="EMBL/GenBank/DDBJ databases">
        <title>Natronogracilivirga saccharolytica gen. nov. sp. nov. a new anaerobic, haloalkiliphilic carbohydrate-fermenting bacterium from soda lake and proposing of Cyclonatronumiaceae fam. nov. in the phylum Balneolaeota.</title>
        <authorList>
            <person name="Zhilina T.N."/>
            <person name="Sorokin D.Y."/>
            <person name="Zavarzina D.G."/>
            <person name="Toshchakov S.V."/>
            <person name="Kublanov I.V."/>
        </authorList>
    </citation>
    <scope>NUCLEOTIDE SEQUENCE</scope>
    <source>
        <strain evidence="1">Z-1702</strain>
    </source>
</reference>
<dbReference type="AlphaFoldDB" id="A0A8J7RLJ2"/>
<dbReference type="EMBL" id="JAFIDN010000003">
    <property type="protein sequence ID" value="MBP3191899.1"/>
    <property type="molecule type" value="Genomic_DNA"/>
</dbReference>
<evidence type="ECO:0000313" key="2">
    <source>
        <dbReference type="Proteomes" id="UP000673975"/>
    </source>
</evidence>
<gene>
    <name evidence="1" type="ORF">NATSA_04395</name>
</gene>